<feature type="repeat" description="PPR" evidence="2">
    <location>
        <begin position="514"/>
        <end position="548"/>
    </location>
</feature>
<accession>A0A2G9GWW9</accession>
<dbReference type="Gene3D" id="1.25.40.10">
    <property type="entry name" value="Tetratricopeptide repeat domain"/>
    <property type="match status" value="5"/>
</dbReference>
<dbReference type="OrthoDB" id="600868at2759"/>
<dbReference type="InterPro" id="IPR011990">
    <property type="entry name" value="TPR-like_helical_dom_sf"/>
</dbReference>
<evidence type="ECO:0000256" key="1">
    <source>
        <dbReference type="ARBA" id="ARBA00022737"/>
    </source>
</evidence>
<dbReference type="InterPro" id="IPR002885">
    <property type="entry name" value="PPR_rpt"/>
</dbReference>
<dbReference type="GO" id="GO:0009451">
    <property type="term" value="P:RNA modification"/>
    <property type="evidence" value="ECO:0007669"/>
    <property type="project" value="InterPro"/>
</dbReference>
<dbReference type="InterPro" id="IPR046960">
    <property type="entry name" value="PPR_At4g14850-like_plant"/>
</dbReference>
<organism evidence="3 4">
    <name type="scientific">Handroanthus impetiginosus</name>
    <dbReference type="NCBI Taxonomy" id="429701"/>
    <lineage>
        <taxon>Eukaryota</taxon>
        <taxon>Viridiplantae</taxon>
        <taxon>Streptophyta</taxon>
        <taxon>Embryophyta</taxon>
        <taxon>Tracheophyta</taxon>
        <taxon>Spermatophyta</taxon>
        <taxon>Magnoliopsida</taxon>
        <taxon>eudicotyledons</taxon>
        <taxon>Gunneridae</taxon>
        <taxon>Pentapetalae</taxon>
        <taxon>asterids</taxon>
        <taxon>lamiids</taxon>
        <taxon>Lamiales</taxon>
        <taxon>Bignoniaceae</taxon>
        <taxon>Crescentiina</taxon>
        <taxon>Tabebuia alliance</taxon>
        <taxon>Handroanthus</taxon>
    </lineage>
</organism>
<dbReference type="NCBIfam" id="TIGR00756">
    <property type="entry name" value="PPR"/>
    <property type="match status" value="4"/>
</dbReference>
<dbReference type="STRING" id="429701.A0A2G9GWW9"/>
<reference evidence="4" key="1">
    <citation type="journal article" date="2018" name="Gigascience">
        <title>Genome assembly of the Pink Ipe (Handroanthus impetiginosus, Bignoniaceae), a highly valued, ecologically keystone Neotropical timber forest tree.</title>
        <authorList>
            <person name="Silva-Junior O.B."/>
            <person name="Grattapaglia D."/>
            <person name="Novaes E."/>
            <person name="Collevatti R.G."/>
        </authorList>
    </citation>
    <scope>NUCLEOTIDE SEQUENCE [LARGE SCALE GENOMIC DNA]</scope>
    <source>
        <strain evidence="4">cv. UFG-1</strain>
    </source>
</reference>
<dbReference type="AlphaFoldDB" id="A0A2G9GWW9"/>
<keyword evidence="1" id="KW-0677">Repeat</keyword>
<dbReference type="PANTHER" id="PTHR24015:SF2012">
    <property type="entry name" value="PENTACOTRIPEPTIDE-REPEAT REGION OF PRORP DOMAIN-CONTAINING PROTEIN"/>
    <property type="match status" value="1"/>
</dbReference>
<dbReference type="EMBL" id="NKXS01003439">
    <property type="protein sequence ID" value="PIN09767.1"/>
    <property type="molecule type" value="Genomic_DNA"/>
</dbReference>
<evidence type="ECO:0000313" key="4">
    <source>
        <dbReference type="Proteomes" id="UP000231279"/>
    </source>
</evidence>
<protein>
    <submittedName>
        <fullName evidence="3">Uncharacterized protein</fullName>
    </submittedName>
</protein>
<dbReference type="PANTHER" id="PTHR24015">
    <property type="entry name" value="OS07G0578800 PROTEIN-RELATED"/>
    <property type="match status" value="1"/>
</dbReference>
<gene>
    <name evidence="3" type="ORF">CDL12_17647</name>
</gene>
<feature type="repeat" description="PPR" evidence="2">
    <location>
        <begin position="276"/>
        <end position="310"/>
    </location>
</feature>
<name>A0A2G9GWW9_9LAMI</name>
<feature type="repeat" description="PPR" evidence="2">
    <location>
        <begin position="479"/>
        <end position="513"/>
    </location>
</feature>
<dbReference type="GO" id="GO:0003723">
    <property type="term" value="F:RNA binding"/>
    <property type="evidence" value="ECO:0007669"/>
    <property type="project" value="InterPro"/>
</dbReference>
<feature type="repeat" description="PPR" evidence="2">
    <location>
        <begin position="42"/>
        <end position="76"/>
    </location>
</feature>
<evidence type="ECO:0000256" key="2">
    <source>
        <dbReference type="PROSITE-ProRule" id="PRU00708"/>
    </source>
</evidence>
<dbReference type="Proteomes" id="UP000231279">
    <property type="component" value="Unassembled WGS sequence"/>
</dbReference>
<dbReference type="PROSITE" id="PS51375">
    <property type="entry name" value="PPR"/>
    <property type="match status" value="5"/>
</dbReference>
<sequence length="662" mass="73840">MKSRNLLLLSFTRATKSASKFLTQISVPIRTLCDVNHVANANIYSCNKTINYLMKSGSFNSALKMFDEMSERDVVTWNIMISGHYRYGFVGESLNLYGQMVCQRIVENSSTLSTVLSICSCAGFFREGFVVHCRVVVLGLSTNVYIGSALVDLYLRMGLPDVALRLFSTLHERNLATWNVVLRGVCEIGQAKEMLRIYNDMKLTGIEPNGLTFCYLIRGCGYERFLDEGAQLHCCVIKNGLAGLNLFVANALVDFYSACGSFIETRKSFEVIPSEDVISWNSMVSVSAASGYSFDALDIFQRMHFWGKKPSVCSFLGFLKLSSATKNVSFGMQIHCCILKLAFETLLVQSALIDMYGKCGDIESSVLIFDSLPERTLECCNPLMTSLLSCGLIADVIELFGLMVDENIGYDEVSLSSTLKALSLFLPASSNSCFLLHCCTIKSGFESDIAVTCSLIDAYSRSGLVQFSLQLFNQVTSPNIICFTSIISALARNGMGMKCLETLNEMIRIGLEPDKVTFLSVLMGCNHSGLVEEGKFVFYSMQTYGLQPERQHHSCMIDLLGRAGLLEEAEKLLKDTPWWGDPVIWSSILRSCRIHQIEEVGKRAAKMLMDLEPDNPSCWLQASKFYSDIGDFESMKQCREIAVARQMRREIGQSLIEVRDHL</sequence>
<dbReference type="Pfam" id="PF01535">
    <property type="entry name" value="PPR"/>
    <property type="match status" value="6"/>
</dbReference>
<keyword evidence="4" id="KW-1185">Reference proteome</keyword>
<evidence type="ECO:0000313" key="3">
    <source>
        <dbReference type="EMBL" id="PIN09767.1"/>
    </source>
</evidence>
<dbReference type="Pfam" id="PF13041">
    <property type="entry name" value="PPR_2"/>
    <property type="match status" value="2"/>
</dbReference>
<proteinExistence type="predicted"/>
<comment type="caution">
    <text evidence="3">The sequence shown here is derived from an EMBL/GenBank/DDBJ whole genome shotgun (WGS) entry which is preliminary data.</text>
</comment>
<feature type="repeat" description="PPR" evidence="2">
    <location>
        <begin position="174"/>
        <end position="208"/>
    </location>
</feature>
<dbReference type="FunFam" id="1.25.40.10:FF:000090">
    <property type="entry name" value="Pentatricopeptide repeat-containing protein, chloroplastic"/>
    <property type="match status" value="1"/>
</dbReference>